<protein>
    <recommendedName>
        <fullName evidence="13">Cytochrome P450</fullName>
    </recommendedName>
</protein>
<keyword evidence="3" id="KW-0479">Metal-binding</keyword>
<dbReference type="Proteomes" id="UP001521785">
    <property type="component" value="Unassembled WGS sequence"/>
</dbReference>
<evidence type="ECO:0000256" key="5">
    <source>
        <dbReference type="ARBA" id="ARBA00023004"/>
    </source>
</evidence>
<evidence type="ECO:0000313" key="12">
    <source>
        <dbReference type="Proteomes" id="UP001521785"/>
    </source>
</evidence>
<evidence type="ECO:0000259" key="9">
    <source>
        <dbReference type="Pfam" id="PF00144"/>
    </source>
</evidence>
<dbReference type="Pfam" id="PF00144">
    <property type="entry name" value="Beta-lactamase"/>
    <property type="match status" value="1"/>
</dbReference>
<dbReference type="InterPro" id="IPR001466">
    <property type="entry name" value="Beta-lactam-related"/>
</dbReference>
<evidence type="ECO:0000256" key="2">
    <source>
        <dbReference type="ARBA" id="ARBA00010617"/>
    </source>
</evidence>
<dbReference type="EMBL" id="JAKJXO020000008">
    <property type="protein sequence ID" value="KAL1601541.1"/>
    <property type="molecule type" value="Genomic_DNA"/>
</dbReference>
<evidence type="ECO:0000256" key="8">
    <source>
        <dbReference type="SAM" id="SignalP"/>
    </source>
</evidence>
<dbReference type="InterPro" id="IPR001128">
    <property type="entry name" value="Cyt_P450"/>
</dbReference>
<dbReference type="PROSITE" id="PS00086">
    <property type="entry name" value="CYTOCHROME_P450"/>
    <property type="match status" value="1"/>
</dbReference>
<feature type="domain" description="Beta-lactamase-related" evidence="9">
    <location>
        <begin position="527"/>
        <end position="829"/>
    </location>
</feature>
<evidence type="ECO:0000256" key="7">
    <source>
        <dbReference type="SAM" id="MobiDB-lite"/>
    </source>
</evidence>
<dbReference type="SUPFAM" id="SSF48264">
    <property type="entry name" value="Cytochrome P450"/>
    <property type="match status" value="1"/>
</dbReference>
<keyword evidence="12" id="KW-1185">Reference proteome</keyword>
<dbReference type="Gene3D" id="1.10.630.10">
    <property type="entry name" value="Cytochrome P450"/>
    <property type="match status" value="1"/>
</dbReference>
<proteinExistence type="inferred from homology"/>
<dbReference type="Pfam" id="PF00067">
    <property type="entry name" value="p450"/>
    <property type="match status" value="1"/>
</dbReference>
<accession>A0ABR3RAS3</accession>
<dbReference type="InterPro" id="IPR058664">
    <property type="entry name" value="ARB_00930-like_C"/>
</dbReference>
<comment type="caution">
    <text evidence="11">The sequence shown here is derived from an EMBL/GenBank/DDBJ whole genome shotgun (WGS) entry which is preliminary data.</text>
</comment>
<name>A0ABR3RAS3_9PLEO</name>
<evidence type="ECO:0000256" key="6">
    <source>
        <dbReference type="ARBA" id="ARBA00023033"/>
    </source>
</evidence>
<dbReference type="SUPFAM" id="SSF56601">
    <property type="entry name" value="beta-lactamase/transpeptidase-like"/>
    <property type="match status" value="1"/>
</dbReference>
<dbReference type="InterPro" id="IPR012338">
    <property type="entry name" value="Beta-lactam/transpept-like"/>
</dbReference>
<dbReference type="PANTHER" id="PTHR24287">
    <property type="entry name" value="P450, PUTATIVE (EUROFUNG)-RELATED"/>
    <property type="match status" value="1"/>
</dbReference>
<evidence type="ECO:0000313" key="11">
    <source>
        <dbReference type="EMBL" id="KAL1601541.1"/>
    </source>
</evidence>
<evidence type="ECO:0008006" key="13">
    <source>
        <dbReference type="Google" id="ProtNLM"/>
    </source>
</evidence>
<evidence type="ECO:0000256" key="3">
    <source>
        <dbReference type="ARBA" id="ARBA00022723"/>
    </source>
</evidence>
<dbReference type="InterPro" id="IPR002974">
    <property type="entry name" value="Cyt_P450_E_CYP52_ascomycetes"/>
</dbReference>
<organism evidence="11 12">
    <name type="scientific">Paraconiothyrium brasiliense</name>
    <dbReference type="NCBI Taxonomy" id="300254"/>
    <lineage>
        <taxon>Eukaryota</taxon>
        <taxon>Fungi</taxon>
        <taxon>Dikarya</taxon>
        <taxon>Ascomycota</taxon>
        <taxon>Pezizomycotina</taxon>
        <taxon>Dothideomycetes</taxon>
        <taxon>Pleosporomycetidae</taxon>
        <taxon>Pleosporales</taxon>
        <taxon>Massarineae</taxon>
        <taxon>Didymosphaeriaceae</taxon>
        <taxon>Paraconiothyrium</taxon>
    </lineage>
</organism>
<reference evidence="11 12" key="1">
    <citation type="submission" date="2024-02" db="EMBL/GenBank/DDBJ databases">
        <title>De novo assembly and annotation of 12 fungi associated with fruit tree decline syndrome in Ontario, Canada.</title>
        <authorList>
            <person name="Sulman M."/>
            <person name="Ellouze W."/>
            <person name="Ilyukhin E."/>
        </authorList>
    </citation>
    <scope>NUCLEOTIDE SEQUENCE [LARGE SCALE GENOMIC DNA]</scope>
    <source>
        <strain evidence="11 12">M42-189</strain>
    </source>
</reference>
<feature type="compositionally biased region" description="Basic and acidic residues" evidence="7">
    <location>
        <begin position="260"/>
        <end position="270"/>
    </location>
</feature>
<keyword evidence="8" id="KW-0732">Signal</keyword>
<dbReference type="InterPro" id="IPR047146">
    <property type="entry name" value="Cyt_P450_E_CYP52_fungi"/>
</dbReference>
<comment type="similarity">
    <text evidence="2">Belongs to the cytochrome P450 family.</text>
</comment>
<dbReference type="InterPro" id="IPR036396">
    <property type="entry name" value="Cyt_P450_sf"/>
</dbReference>
<dbReference type="PANTHER" id="PTHR24287:SF17">
    <property type="entry name" value="P450, PUTATIVE (EUROFUNG)-RELATED"/>
    <property type="match status" value="1"/>
</dbReference>
<feature type="region of interest" description="Disordered" evidence="7">
    <location>
        <begin position="254"/>
        <end position="274"/>
    </location>
</feature>
<feature type="signal peptide" evidence="8">
    <location>
        <begin position="1"/>
        <end position="23"/>
    </location>
</feature>
<evidence type="ECO:0000256" key="1">
    <source>
        <dbReference type="ARBA" id="ARBA00001971"/>
    </source>
</evidence>
<dbReference type="PRINTS" id="PR01239">
    <property type="entry name" value="EP450IICYP52"/>
</dbReference>
<feature type="chain" id="PRO_5046067284" description="Cytochrome P450" evidence="8">
    <location>
        <begin position="24"/>
        <end position="1015"/>
    </location>
</feature>
<sequence>MTSLLLAAVITLAIVVIRRRYEASSIMRQYQCAPPRKHWSKDIFFGMDFTFEMHSDLAMMKRNHDRYGLTYELETWYGDPVINTIAPENLPLIHTEGKNYGIQPVRLPGMEYFCGQGFLTTDGPTWLQARKMLRPSFAKQNVSQLDFLSRETHKLFEKLRTDGTTTDLQPLLFITFLHSSLHFLLGIDPSEETDQAPYTPEDFIESFHTAVFGTGLRVMLGRFKSLAPKAAYVDVCRRVHEYIEYYIRQALKASPPEETPQDHDEPKQEQRSMVQGLAAQTNDMDFIRSQVLQGMLAAQETILVLVSNTMFLLARHPPEWAELRTEVVSHGEDLFTFHRLSAFRPLQNILNEALRLYPVFPMLGRTCLQDTTLPVGGGENQDQPIYVGKGTFVVTSYIAMHMNDRVFGEHPEQFRPNRWNDILPSQWEYMPFGGGERACLGREKVLAEAAYVVARLAQTFERVESRDDRPWKEIVRMTAKNANGCKVGDPKYNSTSISVEVTSSKESLWEFHHTARERNASRPDIPHVNGSALYRIASITKAFTVLGLLQQHAAGNLSLDDPVDKYITELKGPQNGTLPWKDITLRSLASQLSGIPRELAQSDLINEGNLHISPDDWGLPPVSREGLITCDEYSENYHEPCTANDLIRSVKSYHPVFAPNQQSTYSNIAFELIALVIANVTNQTYESYIDDAIFKPLGMDRSTFSIPPDSEGVIPLWPHYWDVDEGVQNPTGGIFTSSNDLSKFLRHVLTRYNGITHALNWMHPVSPSKDLHSFYGMPWEIFQSDRVLSDSQRAIRFITKGGGLPSYTSLIILIPQYDLGISLLLAGPPDFFPVLRETVSIGMARAAEQIAISTLEQSYAGRYIAADPKLNSSLVLEADHRGLLVKEFISNSTDVLKSGLLRYLGRPEDKPWYLLLIPTLLYRDEENQKGEIWRVHLATERPKGETDVWDDFCITDIEGLLYGGIPINQAVIWKGRSGLVYDIDLEGFRASLVRIFAHGHTASHLESQEQEQMEL</sequence>
<dbReference type="Pfam" id="PF26335">
    <property type="entry name" value="ARB_00930_C"/>
    <property type="match status" value="1"/>
</dbReference>
<keyword evidence="6" id="KW-0503">Monooxygenase</keyword>
<evidence type="ECO:0000259" key="10">
    <source>
        <dbReference type="Pfam" id="PF26335"/>
    </source>
</evidence>
<gene>
    <name evidence="11" type="ORF">SLS60_006456</name>
</gene>
<keyword evidence="5" id="KW-0408">Iron</keyword>
<dbReference type="InterPro" id="IPR017972">
    <property type="entry name" value="Cyt_P450_CS"/>
</dbReference>
<dbReference type="Gene3D" id="3.40.710.10">
    <property type="entry name" value="DD-peptidase/beta-lactamase superfamily"/>
    <property type="match status" value="1"/>
</dbReference>
<comment type="cofactor">
    <cofactor evidence="1">
        <name>heme</name>
        <dbReference type="ChEBI" id="CHEBI:30413"/>
    </cofactor>
</comment>
<evidence type="ECO:0000256" key="4">
    <source>
        <dbReference type="ARBA" id="ARBA00023002"/>
    </source>
</evidence>
<keyword evidence="4" id="KW-0560">Oxidoreductase</keyword>
<feature type="domain" description="Beta-lactamase-like ARB-00930-like C-terminal" evidence="10">
    <location>
        <begin position="854"/>
        <end position="994"/>
    </location>
</feature>